<dbReference type="InterPro" id="IPR001457">
    <property type="entry name" value="NADH_UbQ/plastoQ_OxRdtase_su6"/>
</dbReference>
<comment type="similarity">
    <text evidence="1 2">Belongs to the complex I subunit 6 family.</text>
</comment>
<name>A0A088CI53_9VIRI</name>
<reference evidence="3" key="1">
    <citation type="journal article" date="2014" name="BMC Genomics">
        <title>Six newly sequenced chloroplast genomes from prasinophyte green algae provide insights into the relationships among prasinophyte lineages and the diversity of streamlined genome architecture in picoplanktonic species.</title>
        <authorList>
            <person name="Lemieux C."/>
            <person name="Otis C."/>
            <person name="Turmel M."/>
        </authorList>
    </citation>
    <scope>NUCLEOTIDE SEQUENCE</scope>
</reference>
<evidence type="ECO:0000256" key="1">
    <source>
        <dbReference type="ARBA" id="ARBA00005698"/>
    </source>
</evidence>
<evidence type="ECO:0000256" key="2">
    <source>
        <dbReference type="RuleBase" id="RU004431"/>
    </source>
</evidence>
<proteinExistence type="inferred from homology"/>
<feature type="transmembrane region" description="Helical" evidence="2">
    <location>
        <begin position="6"/>
        <end position="28"/>
    </location>
</feature>
<protein>
    <recommendedName>
        <fullName evidence="2">NAD(P)H-quinone oxidoreductase subunit 6, chloroplastic</fullName>
        <ecNumber evidence="2">7.1.1.-</ecNumber>
    </recommendedName>
</protein>
<dbReference type="GO" id="GO:0048038">
    <property type="term" value="F:quinone binding"/>
    <property type="evidence" value="ECO:0007669"/>
    <property type="project" value="UniProtKB-KW"/>
</dbReference>
<dbReference type="AlphaFoldDB" id="A0A088CI53"/>
<feature type="transmembrane region" description="Helical" evidence="2">
    <location>
        <begin position="100"/>
        <end position="121"/>
    </location>
</feature>
<dbReference type="PANTHER" id="PTHR33269:SF17">
    <property type="entry name" value="NADH-UBIQUINONE OXIDOREDUCTASE CHAIN 6"/>
    <property type="match status" value="1"/>
</dbReference>
<keyword evidence="2" id="KW-0793">Thylakoid</keyword>
<dbReference type="Pfam" id="PF00499">
    <property type="entry name" value="Oxidored_q3"/>
    <property type="match status" value="1"/>
</dbReference>
<dbReference type="GO" id="GO:0008137">
    <property type="term" value="F:NADH dehydrogenase (ubiquinone) activity"/>
    <property type="evidence" value="ECO:0007669"/>
    <property type="project" value="UniProtKB-UniRule"/>
</dbReference>
<keyword evidence="2" id="KW-0472">Membrane</keyword>
<keyword evidence="2" id="KW-1133">Transmembrane helix</keyword>
<gene>
    <name evidence="3" type="primary">ndhG</name>
</gene>
<dbReference type="PANTHER" id="PTHR33269">
    <property type="entry name" value="NADH-UBIQUINONE OXIDOREDUCTASE CHAIN 6"/>
    <property type="match status" value="1"/>
</dbReference>
<keyword evidence="2 3" id="KW-0934">Plastid</keyword>
<dbReference type="Gene3D" id="1.20.120.1200">
    <property type="entry name" value="NADH-ubiquinone/plastoquinone oxidoreductase chain 6, subunit NuoJ"/>
    <property type="match status" value="1"/>
</dbReference>
<keyword evidence="2" id="KW-0521">NADP</keyword>
<comment type="subunit">
    <text evidence="2">NDH is composed of at least 16 different subunits, 5 of which are encoded in the nucleus.</text>
</comment>
<feature type="transmembrane region" description="Helical" evidence="2">
    <location>
        <begin position="59"/>
        <end position="80"/>
    </location>
</feature>
<keyword evidence="2 3" id="KW-0150">Chloroplast</keyword>
<comment type="function">
    <text evidence="2">NDH shuttles electrons from NAD(P)H:plastoquinone, via FMN and iron-sulfur (Fe-S) centers, to quinones in the photosynthetic chain and possibly in a chloroplast respiratory chain. The immediate electron acceptor for the enzyme in this species is believed to be plastoquinone. Couples the redox reaction to proton translocation, and thus conserves the redox energy in a proton gradient.</text>
</comment>
<feature type="transmembrane region" description="Helical" evidence="2">
    <location>
        <begin position="35"/>
        <end position="53"/>
    </location>
</feature>
<keyword evidence="2" id="KW-0618">Plastoquinone</keyword>
<comment type="catalytic activity">
    <reaction evidence="2">
        <text>a plastoquinone + NADH + (n+1) H(+)(in) = a plastoquinol + NAD(+) + n H(+)(out)</text>
        <dbReference type="Rhea" id="RHEA:42608"/>
        <dbReference type="Rhea" id="RHEA-COMP:9561"/>
        <dbReference type="Rhea" id="RHEA-COMP:9562"/>
        <dbReference type="ChEBI" id="CHEBI:15378"/>
        <dbReference type="ChEBI" id="CHEBI:17757"/>
        <dbReference type="ChEBI" id="CHEBI:57540"/>
        <dbReference type="ChEBI" id="CHEBI:57945"/>
        <dbReference type="ChEBI" id="CHEBI:62192"/>
    </reaction>
</comment>
<dbReference type="EMBL" id="KJ746597">
    <property type="protein sequence ID" value="AID67435.1"/>
    <property type="molecule type" value="Genomic_DNA"/>
</dbReference>
<geneLocation type="chloroplast" evidence="3"/>
<accession>A0A088CI53</accession>
<comment type="catalytic activity">
    <reaction evidence="2">
        <text>a plastoquinone + NADPH + (n+1) H(+)(in) = a plastoquinol + NADP(+) + n H(+)(out)</text>
        <dbReference type="Rhea" id="RHEA:42612"/>
        <dbReference type="Rhea" id="RHEA-COMP:9561"/>
        <dbReference type="Rhea" id="RHEA-COMP:9562"/>
        <dbReference type="ChEBI" id="CHEBI:15378"/>
        <dbReference type="ChEBI" id="CHEBI:17757"/>
        <dbReference type="ChEBI" id="CHEBI:57783"/>
        <dbReference type="ChEBI" id="CHEBI:58349"/>
        <dbReference type="ChEBI" id="CHEBI:62192"/>
    </reaction>
</comment>
<feature type="transmembrane region" description="Helical" evidence="2">
    <location>
        <begin position="153"/>
        <end position="175"/>
    </location>
</feature>
<keyword evidence="2" id="KW-0812">Transmembrane</keyword>
<keyword evidence="2" id="KW-0874">Quinone</keyword>
<dbReference type="InterPro" id="IPR042106">
    <property type="entry name" value="Nuo/plastoQ_OxRdtase_6_NuoJ"/>
</dbReference>
<keyword evidence="2" id="KW-0520">NAD</keyword>
<dbReference type="EC" id="7.1.1.-" evidence="2"/>
<sequence>MIFFQELYSFFFYFLEFLIGVFAIGVLVEKNIVSSAFFLGGFFVGIAGLYMILDAEFLALAQIFIYVGAINVLILFFVMLIDVEDVEMISTNSSVTKDSVLKFVTFFASIAFFAGSAKLIIQNFSLSNFVFDQQHRFLVSDLSEISIHLFKEYLLPFEFLSVLLLVVLIGTVYIAKDQITKSIGQDLESTFSISKKDPYIQSKNFISKG</sequence>
<organism evidence="3">
    <name type="scientific">Prasinococcus sp. CCMP1194</name>
    <dbReference type="NCBI Taxonomy" id="110672"/>
    <lineage>
        <taxon>Eukaryota</taxon>
        <taxon>Viridiplantae</taxon>
        <taxon>Prasinodermophyta</taxon>
        <taxon>Palmophyllophyceae</taxon>
        <taxon>Prasinococcales</taxon>
        <taxon>Prasinococcaceae</taxon>
        <taxon>Prasinococcus</taxon>
    </lineage>
</organism>
<evidence type="ECO:0000313" key="3">
    <source>
        <dbReference type="EMBL" id="AID67435.1"/>
    </source>
</evidence>
<dbReference type="GO" id="GO:0009535">
    <property type="term" value="C:chloroplast thylakoid membrane"/>
    <property type="evidence" value="ECO:0007669"/>
    <property type="project" value="UniProtKB-SubCell"/>
</dbReference>
<comment type="subcellular location">
    <subcellularLocation>
        <location evidence="2">Plastid</location>
        <location evidence="2">Chloroplast thylakoid membrane</location>
    </subcellularLocation>
</comment>